<evidence type="ECO:0000313" key="15">
    <source>
        <dbReference type="EMBL" id="CAD9719922.1"/>
    </source>
</evidence>
<feature type="domain" description="Uroporphyrinogen decarboxylase (URO-D)" evidence="14">
    <location>
        <begin position="207"/>
        <end position="223"/>
    </location>
</feature>
<dbReference type="SUPFAM" id="SSF51726">
    <property type="entry name" value="UROD/MetE-like"/>
    <property type="match status" value="1"/>
</dbReference>
<comment type="similarity">
    <text evidence="4 12">Belongs to the uroporphyrinogen decarboxylase family.</text>
</comment>
<evidence type="ECO:0000256" key="6">
    <source>
        <dbReference type="ARBA" id="ARBA00012288"/>
    </source>
</evidence>
<dbReference type="EMBL" id="HBHL01013359">
    <property type="protein sequence ID" value="CAD9719922.1"/>
    <property type="molecule type" value="Transcribed_RNA"/>
</dbReference>
<dbReference type="Proteomes" id="UP000316726">
    <property type="component" value="Chromosome 7"/>
</dbReference>
<evidence type="ECO:0000256" key="5">
    <source>
        <dbReference type="ARBA" id="ARBA00011738"/>
    </source>
</evidence>
<dbReference type="GO" id="GO:0009507">
    <property type="term" value="C:chloroplast"/>
    <property type="evidence" value="ECO:0007669"/>
    <property type="project" value="UniProtKB-SubCell"/>
</dbReference>
<evidence type="ECO:0000256" key="10">
    <source>
        <dbReference type="ARBA" id="ARBA00048033"/>
    </source>
</evidence>
<evidence type="ECO:0000256" key="12">
    <source>
        <dbReference type="RuleBase" id="RU004169"/>
    </source>
</evidence>
<dbReference type="PANTHER" id="PTHR21091">
    <property type="entry name" value="METHYLTETRAHYDROFOLATE:HOMOCYSTEINE METHYLTRANSFERASE RELATED"/>
    <property type="match status" value="1"/>
</dbReference>
<comment type="catalytic activity">
    <reaction evidence="10 11">
        <text>uroporphyrinogen III + 4 H(+) = coproporphyrinogen III + 4 CO2</text>
        <dbReference type="Rhea" id="RHEA:19865"/>
        <dbReference type="ChEBI" id="CHEBI:15378"/>
        <dbReference type="ChEBI" id="CHEBI:16526"/>
        <dbReference type="ChEBI" id="CHEBI:57308"/>
        <dbReference type="ChEBI" id="CHEBI:57309"/>
        <dbReference type="EC" id="4.1.1.37"/>
    </reaction>
</comment>
<reference evidence="16 17" key="1">
    <citation type="submission" date="2018-07" db="EMBL/GenBank/DDBJ databases">
        <title>The complete nuclear genome of the prasinophyte Chloropicon primus (CCMP1205).</title>
        <authorList>
            <person name="Pombert J.-F."/>
            <person name="Otis C."/>
            <person name="Turmel M."/>
            <person name="Lemieux C."/>
        </authorList>
    </citation>
    <scope>NUCLEOTIDE SEQUENCE [LARGE SCALE GENOMIC DNA]</scope>
    <source>
        <strain evidence="16 17">CCMP1205</strain>
    </source>
</reference>
<evidence type="ECO:0000256" key="1">
    <source>
        <dbReference type="ARBA" id="ARBA00002448"/>
    </source>
</evidence>
<dbReference type="OrthoDB" id="339900at2759"/>
<dbReference type="InterPro" id="IPR038071">
    <property type="entry name" value="UROD/MetE-like_sf"/>
</dbReference>
<dbReference type="InterPro" id="IPR000257">
    <property type="entry name" value="Uroporphyrinogen_deCOase"/>
</dbReference>
<name>A0A5B8MQ44_9CHLO</name>
<evidence type="ECO:0000259" key="13">
    <source>
        <dbReference type="PROSITE" id="PS00906"/>
    </source>
</evidence>
<dbReference type="UniPathway" id="UPA00251">
    <property type="reaction ID" value="UER00321"/>
</dbReference>
<keyword evidence="8 11" id="KW-0456">Lyase</keyword>
<reference evidence="15" key="2">
    <citation type="submission" date="2021-01" db="EMBL/GenBank/DDBJ databases">
        <authorList>
            <person name="Corre E."/>
            <person name="Pelletier E."/>
            <person name="Niang G."/>
            <person name="Scheremetjew M."/>
            <person name="Finn R."/>
            <person name="Kale V."/>
            <person name="Holt S."/>
            <person name="Cochrane G."/>
            <person name="Meng A."/>
            <person name="Brown T."/>
            <person name="Cohen L."/>
        </authorList>
    </citation>
    <scope>NUCLEOTIDE SEQUENCE</scope>
    <source>
        <strain evidence="15">CCMP1205</strain>
    </source>
</reference>
<evidence type="ECO:0000256" key="2">
    <source>
        <dbReference type="ARBA" id="ARBA00004229"/>
    </source>
</evidence>
<dbReference type="GO" id="GO:0004853">
    <property type="term" value="F:uroporphyrinogen decarboxylase activity"/>
    <property type="evidence" value="ECO:0007669"/>
    <property type="project" value="UniProtKB-EC"/>
</dbReference>
<dbReference type="AlphaFoldDB" id="A0A5B8MQ44"/>
<dbReference type="InterPro" id="IPR006361">
    <property type="entry name" value="Uroporphyrinogen_deCO2ase_HemE"/>
</dbReference>
<dbReference type="PROSITE" id="PS00906">
    <property type="entry name" value="UROD_1"/>
    <property type="match status" value="1"/>
</dbReference>
<keyword evidence="7 11" id="KW-0210">Decarboxylase</keyword>
<evidence type="ECO:0000259" key="14">
    <source>
        <dbReference type="PROSITE" id="PS00907"/>
    </source>
</evidence>
<evidence type="ECO:0000256" key="9">
    <source>
        <dbReference type="ARBA" id="ARBA00023244"/>
    </source>
</evidence>
<dbReference type="PANTHER" id="PTHR21091:SF167">
    <property type="entry name" value="UROPORPHYRINOGEN DECARBOXYLASE 1, CHLOROPLASTIC"/>
    <property type="match status" value="1"/>
</dbReference>
<dbReference type="CDD" id="cd00717">
    <property type="entry name" value="URO-D"/>
    <property type="match status" value="1"/>
</dbReference>
<comment type="function">
    <text evidence="1">Catalyzes the decarboxylation of four acetate groups of uroporphyrinogen-III to yield coproporphyrinogen-III.</text>
</comment>
<dbReference type="GO" id="GO:0006782">
    <property type="term" value="P:protoporphyrinogen IX biosynthetic process"/>
    <property type="evidence" value="ECO:0007669"/>
    <property type="project" value="UniProtKB-UniPathway"/>
</dbReference>
<dbReference type="EMBL" id="CP031040">
    <property type="protein sequence ID" value="QDZ22134.1"/>
    <property type="molecule type" value="Genomic_DNA"/>
</dbReference>
<evidence type="ECO:0000256" key="3">
    <source>
        <dbReference type="ARBA" id="ARBA00004804"/>
    </source>
</evidence>
<dbReference type="FunFam" id="3.20.20.210:FF:000006">
    <property type="entry name" value="Uroporphyrinogen decarboxylase"/>
    <property type="match status" value="1"/>
</dbReference>
<dbReference type="Gene3D" id="3.20.20.210">
    <property type="match status" value="1"/>
</dbReference>
<dbReference type="NCBIfam" id="TIGR01464">
    <property type="entry name" value="hemE"/>
    <property type="match status" value="1"/>
</dbReference>
<comment type="pathway">
    <text evidence="3 11">Porphyrin-containing compound metabolism; protoporphyrin-IX biosynthesis; coproporphyrinogen-III from 5-aminolevulinate: step 4/4.</text>
</comment>
<organism evidence="16 17">
    <name type="scientific">Chloropicon primus</name>
    <dbReference type="NCBI Taxonomy" id="1764295"/>
    <lineage>
        <taxon>Eukaryota</taxon>
        <taxon>Viridiplantae</taxon>
        <taxon>Chlorophyta</taxon>
        <taxon>Chloropicophyceae</taxon>
        <taxon>Chloropicales</taxon>
        <taxon>Chloropicaceae</taxon>
        <taxon>Chloropicon</taxon>
    </lineage>
</organism>
<keyword evidence="17" id="KW-1185">Reference proteome</keyword>
<evidence type="ECO:0000256" key="4">
    <source>
        <dbReference type="ARBA" id="ARBA00009935"/>
    </source>
</evidence>
<comment type="subcellular location">
    <subcellularLocation>
        <location evidence="2">Plastid</location>
        <location evidence="2">Chloroplast</location>
    </subcellularLocation>
</comment>
<protein>
    <recommendedName>
        <fullName evidence="6 11">Uroporphyrinogen decarboxylase</fullName>
        <ecNumber evidence="6 11">4.1.1.37</ecNumber>
    </recommendedName>
</protein>
<evidence type="ECO:0000256" key="11">
    <source>
        <dbReference type="RuleBase" id="RU000554"/>
    </source>
</evidence>
<sequence>MGGTNVMWSRPRGMSKSGLIGRQGMHCASGGMHGQSRTSSFTAVHVSTSEDLGKRVVTSASASGEEKELPRLVRAALGHEVDRPPAWMMRQAGRYQKAYRDLSAKYPGFRQRSETTDLIVDITLQPYRSFKPDGLILFSDILTPLNAMGIPFEIDETKGPMIDAPVREMGDMKDMHEIEFDKVDFVGKALGILRDEVKSAEDVPAILGFVGAPWTLATYVVEGKSTNAYKVIKCLCDSSPEVMHALLQKLADSIALYCDYQIESGAQSIQIFDSWGGQLPPAMWDKFSGPYIKHIVSHVKQKYPNVPLTLYAQGCGGLLERMQDTGVDVIGLDWTLDMGDAKKRLRSDISVQGNVDPAKLFSTKEGISQAIDDCIAKAGQGRHVLNLGHGVMVGTPEENVAHFFEYNRQFGKYNK</sequence>
<proteinExistence type="inferred from homology"/>
<dbReference type="EC" id="4.1.1.37" evidence="6 11"/>
<feature type="domain" description="Uroporphyrinogen decarboxylase (URO-D)" evidence="13">
    <location>
        <begin position="85"/>
        <end position="94"/>
    </location>
</feature>
<comment type="subunit">
    <text evidence="5">Homodimer.</text>
</comment>
<evidence type="ECO:0000256" key="8">
    <source>
        <dbReference type="ARBA" id="ARBA00023239"/>
    </source>
</evidence>
<evidence type="ECO:0000313" key="16">
    <source>
        <dbReference type="EMBL" id="QDZ22134.1"/>
    </source>
</evidence>
<dbReference type="PROSITE" id="PS00907">
    <property type="entry name" value="UROD_2"/>
    <property type="match status" value="1"/>
</dbReference>
<evidence type="ECO:0000313" key="17">
    <source>
        <dbReference type="Proteomes" id="UP000316726"/>
    </source>
</evidence>
<keyword evidence="9 11" id="KW-0627">Porphyrin biosynthesis</keyword>
<evidence type="ECO:0000256" key="7">
    <source>
        <dbReference type="ARBA" id="ARBA00022793"/>
    </source>
</evidence>
<dbReference type="Pfam" id="PF01208">
    <property type="entry name" value="URO-D"/>
    <property type="match status" value="1"/>
</dbReference>
<gene>
    <name evidence="16" type="ORF">A3770_07p46520</name>
    <name evidence="15" type="ORF">CPRI1469_LOCUS8788</name>
</gene>
<accession>A0A5B8MQ44</accession>
<dbReference type="STRING" id="1764295.A0A5B8MQ44"/>